<feature type="domain" description="ABC3 transporter permease C-terminal" evidence="8">
    <location>
        <begin position="628"/>
        <end position="737"/>
    </location>
</feature>
<dbReference type="PANTHER" id="PTHR30287:SF1">
    <property type="entry name" value="INNER MEMBRANE PROTEIN"/>
    <property type="match status" value="1"/>
</dbReference>
<dbReference type="InterPro" id="IPR025857">
    <property type="entry name" value="MacB_PCD"/>
</dbReference>
<feature type="transmembrane region" description="Helical" evidence="7">
    <location>
        <begin position="794"/>
        <end position="814"/>
    </location>
</feature>
<evidence type="ECO:0000313" key="11">
    <source>
        <dbReference type="Proteomes" id="UP000603234"/>
    </source>
</evidence>
<feature type="coiled-coil region" evidence="6">
    <location>
        <begin position="469"/>
        <end position="510"/>
    </location>
</feature>
<gene>
    <name evidence="10" type="ORF">GH808_05640</name>
</gene>
<feature type="transmembrane region" description="Helical" evidence="7">
    <location>
        <begin position="625"/>
        <end position="645"/>
    </location>
</feature>
<evidence type="ECO:0000259" key="8">
    <source>
        <dbReference type="Pfam" id="PF02687"/>
    </source>
</evidence>
<evidence type="ECO:0000313" key="10">
    <source>
        <dbReference type="EMBL" id="MBC3803918.1"/>
    </source>
</evidence>
<feature type="coiled-coil region" evidence="6">
    <location>
        <begin position="317"/>
        <end position="344"/>
    </location>
</feature>
<evidence type="ECO:0000256" key="3">
    <source>
        <dbReference type="ARBA" id="ARBA00022692"/>
    </source>
</evidence>
<organism evidence="10 11">
    <name type="scientific">Acetobacterium fimetarium</name>
    <dbReference type="NCBI Taxonomy" id="52691"/>
    <lineage>
        <taxon>Bacteria</taxon>
        <taxon>Bacillati</taxon>
        <taxon>Bacillota</taxon>
        <taxon>Clostridia</taxon>
        <taxon>Eubacteriales</taxon>
        <taxon>Eubacteriaceae</taxon>
        <taxon>Acetobacterium</taxon>
    </lineage>
</organism>
<feature type="transmembrane region" description="Helical" evidence="7">
    <location>
        <begin position="21"/>
        <end position="38"/>
    </location>
</feature>
<keyword evidence="11" id="KW-1185">Reference proteome</keyword>
<keyword evidence="4 7" id="KW-1133">Transmembrane helix</keyword>
<accession>A0ABR6WTS6</accession>
<dbReference type="Pfam" id="PF02687">
    <property type="entry name" value="FtsX"/>
    <property type="match status" value="2"/>
</dbReference>
<evidence type="ECO:0000256" key="7">
    <source>
        <dbReference type="SAM" id="Phobius"/>
    </source>
</evidence>
<evidence type="ECO:0000256" key="4">
    <source>
        <dbReference type="ARBA" id="ARBA00022989"/>
    </source>
</evidence>
<evidence type="ECO:0000256" key="5">
    <source>
        <dbReference type="ARBA" id="ARBA00023136"/>
    </source>
</evidence>
<dbReference type="InterPro" id="IPR038766">
    <property type="entry name" value="Membrane_comp_ABC_pdt"/>
</dbReference>
<feature type="transmembrane region" description="Helical" evidence="7">
    <location>
        <begin position="1025"/>
        <end position="1047"/>
    </location>
</feature>
<comment type="subcellular location">
    <subcellularLocation>
        <location evidence="1">Cell membrane</location>
        <topology evidence="1">Multi-pass membrane protein</topology>
    </subcellularLocation>
</comment>
<dbReference type="Pfam" id="PF12704">
    <property type="entry name" value="MacB_PCD"/>
    <property type="match status" value="1"/>
</dbReference>
<dbReference type="Proteomes" id="UP000603234">
    <property type="component" value="Unassembled WGS sequence"/>
</dbReference>
<evidence type="ECO:0000256" key="6">
    <source>
        <dbReference type="SAM" id="Coils"/>
    </source>
</evidence>
<keyword evidence="3 7" id="KW-0812">Transmembrane</keyword>
<dbReference type="InterPro" id="IPR003838">
    <property type="entry name" value="ABC3_permease_C"/>
</dbReference>
<evidence type="ECO:0000256" key="1">
    <source>
        <dbReference type="ARBA" id="ARBA00004651"/>
    </source>
</evidence>
<feature type="transmembrane region" description="Helical" evidence="7">
    <location>
        <begin position="1081"/>
        <end position="1104"/>
    </location>
</feature>
<keyword evidence="5 7" id="KW-0472">Membrane</keyword>
<dbReference type="PANTHER" id="PTHR30287">
    <property type="entry name" value="MEMBRANE COMPONENT OF PREDICTED ABC SUPERFAMILY METABOLITE UPTAKE TRANSPORTER"/>
    <property type="match status" value="1"/>
</dbReference>
<dbReference type="EMBL" id="WJBC01000005">
    <property type="protein sequence ID" value="MBC3803918.1"/>
    <property type="molecule type" value="Genomic_DNA"/>
</dbReference>
<feature type="domain" description="MacB-like periplasmic core" evidence="9">
    <location>
        <begin position="25"/>
        <end position="225"/>
    </location>
</feature>
<feature type="transmembrane region" description="Helical" evidence="7">
    <location>
        <begin position="1116"/>
        <end position="1139"/>
    </location>
</feature>
<keyword evidence="6" id="KW-0175">Coiled coil</keyword>
<reference evidence="10 11" key="1">
    <citation type="journal article" date="2020" name="mSystems">
        <title>Defining Genomic and Predicted Metabolic Features of the Acetobacterium Genus.</title>
        <authorList>
            <person name="Ross D.E."/>
            <person name="Marshall C.W."/>
            <person name="Gulliver D."/>
            <person name="May H.D."/>
            <person name="Norman R.S."/>
        </authorList>
    </citation>
    <scope>NUCLEOTIDE SEQUENCE [LARGE SCALE GENOMIC DNA]</scope>
    <source>
        <strain evidence="10 11">DSM 8238</strain>
    </source>
</reference>
<feature type="domain" description="ABC3 transporter permease C-terminal" evidence="8">
    <location>
        <begin position="1031"/>
        <end position="1147"/>
    </location>
</feature>
<dbReference type="Gene3D" id="1.10.287.1490">
    <property type="match status" value="2"/>
</dbReference>
<proteinExistence type="predicted"/>
<feature type="transmembrane region" description="Helical" evidence="7">
    <location>
        <begin position="719"/>
        <end position="740"/>
    </location>
</feature>
<evidence type="ECO:0000256" key="2">
    <source>
        <dbReference type="ARBA" id="ARBA00022475"/>
    </source>
</evidence>
<keyword evidence="2" id="KW-1003">Cell membrane</keyword>
<evidence type="ECO:0000259" key="9">
    <source>
        <dbReference type="Pfam" id="PF12704"/>
    </source>
</evidence>
<comment type="caution">
    <text evidence="10">The sequence shown here is derived from an EMBL/GenBank/DDBJ whole genome shotgun (WGS) entry which is preliminary data.</text>
</comment>
<sequence length="1157" mass="125548">MKMKALQKDTVREIKKSRNRFLSIVAIIALGICFFVGIKSTGPSMKYTADQYFRSQHLMDIRLVSSYGFQESDVAAIKNTAGVDTVMPSYSADAIIERGDKRPVIKLMALQDNQALNLPLLIAGRMPENEGEILLEQPETAENAMVASYTYQLGQTIQLSSEAGDDPLSDSVKRDSFTIVGFVRSPQYISIERGSTTIGSGEISYYGFIPAANFASERFTEVYVLSTAAASGVSGFSTAYNEAITALQSKFETLGVLQLEINHADIMAKAEEELEKGRNKYNDGVTQFQEGIAAGEASLADARNQLLSGEASLSQGWDEYNTKIADTEAQLADAQNQIDQGQADLAQGAVTLQQQLEAGEAKLEAGRQGIGQLQDAIAQMEAQDPSGQLPELAAQLADIQAQIDQGEAGLTSLESARSAVAAQIASLDPTAPDYAAQLAALQAQLSEVDTQIGTVKQGLTEAVAAAAQVQEAIDAIDQFQATLSGLRDQLNQAQSDLASGEAALAQAKNDGYNQLNAGRTQLADSKVQLADGIAAFEAGQQEGLNTLASSRTQLDDGWASLSEGEAELAEKRAAGEAELANAAHELAKAEADVGNLEMGKWYLFNRDDNPGYTSYGEDAQRIDNMAGVFPLIFLLVAALVSFTTMTRMVEEQRTQIGTLKALGYRHRQIASKFVVYALLAAVAGSLIGLAVGLNTLPYLIAGAYGMLYEVPSLVISPPWIPIIISCLVAVLCTVSAASIVSHIELKEQPSELMRPKAPKIGKRIFLERIPLIWKRLGFIEKVTARNLMRYKGRFFMTVIGIAGCTALILAGFGLNDAIFFMIPQQFDNISVYDGYIALKNEETLADKANFKEILNNESRFSENMLVHQSKMNIEKVGDGVEKSAYLFVPETAEAIKDFVHLQDRKSGAAIDLKAAGAVISEKVASDLGVSVGDKVRVFNDDESHEVVIGDITENYLENYLYLSPEVYQAAFNKPLEVNIAYVNIPDTSTELENAIANDWLQKDGVAAMNFTGNIVESSNNSMSSLSIVVVVMILSAGALAAVVLYNLTNINISERVREIATIRVLGFYDMEVYTYIFRENIVLSCIGIFAGLFLGVLLNGFIINTVETDIAMFGRVIHWTSFLFSILFTLAFTFIVNLIMMPMVKRISMVESLKSIE</sequence>
<name>A0ABR6WTS6_9FIRM</name>
<protein>
    <submittedName>
        <fullName evidence="10">FtsX-like permease family protein</fullName>
    </submittedName>
</protein>
<feature type="transmembrane region" description="Helical" evidence="7">
    <location>
        <begin position="673"/>
        <end position="699"/>
    </location>
</feature>